<dbReference type="AlphaFoldDB" id="A0A502BUW0"/>
<organism evidence="2 3">
    <name type="scientific">Rhodanobacter glycinis</name>
    <dbReference type="NCBI Taxonomy" id="582702"/>
    <lineage>
        <taxon>Bacteria</taxon>
        <taxon>Pseudomonadati</taxon>
        <taxon>Pseudomonadota</taxon>
        <taxon>Gammaproteobacteria</taxon>
        <taxon>Lysobacterales</taxon>
        <taxon>Rhodanobacteraceae</taxon>
        <taxon>Rhodanobacter</taxon>
    </lineage>
</organism>
<reference evidence="2 3" key="1">
    <citation type="journal article" date="2019" name="Environ. Microbiol.">
        <title>Species interactions and distinct microbial communities in high Arctic permafrost affected cryosols are associated with the CH4 and CO2 gas fluxes.</title>
        <authorList>
            <person name="Altshuler I."/>
            <person name="Hamel J."/>
            <person name="Turney S."/>
            <person name="Magnuson E."/>
            <person name="Levesque R."/>
            <person name="Greer C."/>
            <person name="Whyte L.G."/>
        </authorList>
    </citation>
    <scope>NUCLEOTIDE SEQUENCE [LARGE SCALE GENOMIC DNA]</scope>
    <source>
        <strain evidence="2 3">S13Y</strain>
    </source>
</reference>
<protein>
    <submittedName>
        <fullName evidence="2">DUF3800 domain-containing protein</fullName>
    </submittedName>
</protein>
<accession>A0A502BUW0</accession>
<dbReference type="RefSeq" id="WP_140655154.1">
    <property type="nucleotide sequence ID" value="NZ_RCZO01000011.1"/>
</dbReference>
<evidence type="ECO:0000313" key="2">
    <source>
        <dbReference type="EMBL" id="TPG05055.1"/>
    </source>
</evidence>
<proteinExistence type="predicted"/>
<sequence>MSTEEDADASEIDADQQLEVVDPEISEKERLKAEKLAKERALLIQKVASNTTDTVPAKVAWVLNHHPAARNSDVRLQVTYWKTFDSQWVSGSSVALENLYKLTRLTEIARARAKIQNEYRLFKATEEVRQRRGTREDRERERQRHDQPGYPTLTVYADESGKTDTYLLVGSIWFLAGLEVTELAQALAIWREETGFKSELHFSEITAGNVDRYFEVLDIVYDRSAAVSFRAIHSVRRGHTDSSAVLDDLLFHLLVRGVAHEHASGRAQLPRAISIWKDAEEASRDQRMTANLTLRLKAASQSEFNDKLQVSSIEVIDSKAVDFIQLADLFIGSLNRSLNHDPDRKSQHPKDRFSRAFLERFGTRVDRMSDDQVGDMVVVDRL</sequence>
<evidence type="ECO:0000256" key="1">
    <source>
        <dbReference type="SAM" id="MobiDB-lite"/>
    </source>
</evidence>
<dbReference type="Proteomes" id="UP000319486">
    <property type="component" value="Unassembled WGS sequence"/>
</dbReference>
<keyword evidence="3" id="KW-1185">Reference proteome</keyword>
<evidence type="ECO:0000313" key="3">
    <source>
        <dbReference type="Proteomes" id="UP000319486"/>
    </source>
</evidence>
<name>A0A502BUW0_9GAMM</name>
<feature type="region of interest" description="Disordered" evidence="1">
    <location>
        <begin position="130"/>
        <end position="152"/>
    </location>
</feature>
<dbReference type="Pfam" id="PF12686">
    <property type="entry name" value="DUF3800"/>
    <property type="match status" value="1"/>
</dbReference>
<gene>
    <name evidence="2" type="ORF">EAH88_17050</name>
</gene>
<dbReference type="EMBL" id="RCZO01000011">
    <property type="protein sequence ID" value="TPG05055.1"/>
    <property type="molecule type" value="Genomic_DNA"/>
</dbReference>
<dbReference type="InterPro" id="IPR024524">
    <property type="entry name" value="DUF3800"/>
</dbReference>
<comment type="caution">
    <text evidence="2">The sequence shown here is derived from an EMBL/GenBank/DDBJ whole genome shotgun (WGS) entry which is preliminary data.</text>
</comment>
<feature type="compositionally biased region" description="Basic and acidic residues" evidence="1">
    <location>
        <begin position="130"/>
        <end position="147"/>
    </location>
</feature>